<dbReference type="InterPro" id="IPR015943">
    <property type="entry name" value="WD40/YVTN_repeat-like_dom_sf"/>
</dbReference>
<dbReference type="SUPFAM" id="SSF50978">
    <property type="entry name" value="WD40 repeat-like"/>
    <property type="match status" value="1"/>
</dbReference>
<sequence length="626" mass="69581">MATAPTTTGSIPRSEWDWQGRLAQLQRRFYAHKDRPKRDIDDSDYDSEEDEDEELVPWETLQRACMVANKAQVTGHPDTPTILERVQELHTKVIQVSISNRWRPTSLKSFADRPGTLVKDSMHAFMGHANGDAMANAMANFFGGLVGRPESPTSQAVRTILPWKKEQQPHPASTRLSRFRSRLEFPSSSTHPLATAVLQARCEVYDDFILEPCRMALSDSGGCLAVISNAGYKQRDPLLQYWLPNADANFKQEALIPPLIEPGINIVLDDERELMFVADRDRIKSFSWADKSSRPVHSMNCMKTHRGPLIVLPGGRLLRADDGSALSWTLDELPTHGSGPNYSRIGLGRYSWANCMRDRNDDQEEYSTGSLPSTTVPLRFHPRTLYLHKPSGHVLAGEDPSKGYGCVALDLEHGGAVAARYLGHAGTIADFSTSEGDANAFLTAAGDGYARLYDRRRPLPVLTFDVEKRESALMAAVLVHIDGIPIMFSGGNRSAGIKCWDVRAKKCVYELSTGNTTVGGLAWSSAQSTLYAATASPYLDWKGGYSSYSELHMPEVADILPPKTRRPGRKVFWPDRAIHVENAFGYVYDAGMHAMLRYAFKEQPKLDVLPEYGDGRPGRDDYGSLF</sequence>
<comment type="caution">
    <text evidence="2">The sequence shown here is derived from an EMBL/GenBank/DDBJ whole genome shotgun (WGS) entry which is preliminary data.</text>
</comment>
<dbReference type="InterPro" id="IPR036322">
    <property type="entry name" value="WD40_repeat_dom_sf"/>
</dbReference>
<dbReference type="GeneID" id="72004004"/>
<evidence type="ECO:0000256" key="1">
    <source>
        <dbReference type="SAM" id="MobiDB-lite"/>
    </source>
</evidence>
<feature type="region of interest" description="Disordered" evidence="1">
    <location>
        <begin position="33"/>
        <end position="54"/>
    </location>
</feature>
<evidence type="ECO:0000313" key="2">
    <source>
        <dbReference type="EMBL" id="KAH9838316.1"/>
    </source>
</evidence>
<protein>
    <recommendedName>
        <fullName evidence="4">WD40 repeat protein</fullName>
    </recommendedName>
</protein>
<evidence type="ECO:0000313" key="3">
    <source>
        <dbReference type="Proteomes" id="UP000814176"/>
    </source>
</evidence>
<name>A0ABQ8KL21_9APHY</name>
<proteinExistence type="predicted"/>
<reference evidence="2 3" key="1">
    <citation type="journal article" date="2021" name="Environ. Microbiol.">
        <title>Gene family expansions and transcriptome signatures uncover fungal adaptations to wood decay.</title>
        <authorList>
            <person name="Hage H."/>
            <person name="Miyauchi S."/>
            <person name="Viragh M."/>
            <person name="Drula E."/>
            <person name="Min B."/>
            <person name="Chaduli D."/>
            <person name="Navarro D."/>
            <person name="Favel A."/>
            <person name="Norest M."/>
            <person name="Lesage-Meessen L."/>
            <person name="Balint B."/>
            <person name="Merenyi Z."/>
            <person name="de Eugenio L."/>
            <person name="Morin E."/>
            <person name="Martinez A.T."/>
            <person name="Baldrian P."/>
            <person name="Stursova M."/>
            <person name="Martinez M.J."/>
            <person name="Novotny C."/>
            <person name="Magnuson J.K."/>
            <person name="Spatafora J.W."/>
            <person name="Maurice S."/>
            <person name="Pangilinan J."/>
            <person name="Andreopoulos W."/>
            <person name="LaButti K."/>
            <person name="Hundley H."/>
            <person name="Na H."/>
            <person name="Kuo A."/>
            <person name="Barry K."/>
            <person name="Lipzen A."/>
            <person name="Henrissat B."/>
            <person name="Riley R."/>
            <person name="Ahrendt S."/>
            <person name="Nagy L.G."/>
            <person name="Grigoriev I.V."/>
            <person name="Martin F."/>
            <person name="Rosso M.N."/>
        </authorList>
    </citation>
    <scope>NUCLEOTIDE SEQUENCE [LARGE SCALE GENOMIC DNA]</scope>
    <source>
        <strain evidence="2 3">CIRM-BRFM 1785</strain>
    </source>
</reference>
<dbReference type="EMBL" id="JADCUA010000007">
    <property type="protein sequence ID" value="KAH9838316.1"/>
    <property type="molecule type" value="Genomic_DNA"/>
</dbReference>
<organism evidence="2 3">
    <name type="scientific">Rhodofomes roseus</name>
    <dbReference type="NCBI Taxonomy" id="34475"/>
    <lineage>
        <taxon>Eukaryota</taxon>
        <taxon>Fungi</taxon>
        <taxon>Dikarya</taxon>
        <taxon>Basidiomycota</taxon>
        <taxon>Agaricomycotina</taxon>
        <taxon>Agaricomycetes</taxon>
        <taxon>Polyporales</taxon>
        <taxon>Rhodofomes</taxon>
    </lineage>
</organism>
<gene>
    <name evidence="2" type="ORF">C8Q71DRAFT_750418</name>
</gene>
<accession>A0ABQ8KL21</accession>
<dbReference type="Gene3D" id="2.130.10.10">
    <property type="entry name" value="YVTN repeat-like/Quinoprotein amine dehydrogenase"/>
    <property type="match status" value="1"/>
</dbReference>
<dbReference type="Proteomes" id="UP000814176">
    <property type="component" value="Unassembled WGS sequence"/>
</dbReference>
<dbReference type="RefSeq" id="XP_047780231.1">
    <property type="nucleotide sequence ID" value="XM_047923272.1"/>
</dbReference>
<keyword evidence="3" id="KW-1185">Reference proteome</keyword>
<evidence type="ECO:0008006" key="4">
    <source>
        <dbReference type="Google" id="ProtNLM"/>
    </source>
</evidence>
<feature type="compositionally biased region" description="Acidic residues" evidence="1">
    <location>
        <begin position="41"/>
        <end position="54"/>
    </location>
</feature>